<name>A0A2N7PKX0_9BACT</name>
<organism evidence="1 2">
    <name type="scientific">Caldimicrobium thiodismutans</name>
    <dbReference type="NCBI Taxonomy" id="1653476"/>
    <lineage>
        <taxon>Bacteria</taxon>
        <taxon>Pseudomonadati</taxon>
        <taxon>Thermodesulfobacteriota</taxon>
        <taxon>Thermodesulfobacteria</taxon>
        <taxon>Thermodesulfobacteriales</taxon>
        <taxon>Thermodesulfobacteriaceae</taxon>
        <taxon>Caldimicrobium</taxon>
    </lineage>
</organism>
<proteinExistence type="predicted"/>
<protein>
    <submittedName>
        <fullName evidence="1">Uncharacterized protein</fullName>
    </submittedName>
</protein>
<reference evidence="1 2" key="1">
    <citation type="submission" date="2018-01" db="EMBL/GenBank/DDBJ databases">
        <title>Metagenomic assembled genomes from two thermal pools in the Uzon Caldera, Kamchatka, Russia.</title>
        <authorList>
            <person name="Wilkins L."/>
            <person name="Ettinger C."/>
        </authorList>
    </citation>
    <scope>NUCLEOTIDE SEQUENCE [LARGE SCALE GENOMIC DNA]</scope>
    <source>
        <strain evidence="1">ZAV-15</strain>
    </source>
</reference>
<sequence length="73" mass="8203">MRCPKCNYFFSEELKTCPRCGADMGSEIEKLGVFPPSAEAPFLTIEDFVETPSFIEASNQERVIDFPFSEGES</sequence>
<dbReference type="EMBL" id="PNIE01000019">
    <property type="protein sequence ID" value="PMP64141.1"/>
    <property type="molecule type" value="Genomic_DNA"/>
</dbReference>
<dbReference type="Proteomes" id="UP000235731">
    <property type="component" value="Unassembled WGS sequence"/>
</dbReference>
<evidence type="ECO:0000313" key="2">
    <source>
        <dbReference type="Proteomes" id="UP000235731"/>
    </source>
</evidence>
<comment type="caution">
    <text evidence="1">The sequence shown here is derived from an EMBL/GenBank/DDBJ whole genome shotgun (WGS) entry which is preliminary data.</text>
</comment>
<accession>A0A2N7PKX0</accession>
<dbReference type="AlphaFoldDB" id="A0A2N7PKX0"/>
<gene>
    <name evidence="1" type="ORF">C0197_01195</name>
</gene>
<evidence type="ECO:0000313" key="1">
    <source>
        <dbReference type="EMBL" id="PMP64141.1"/>
    </source>
</evidence>